<evidence type="ECO:0000313" key="3">
    <source>
        <dbReference type="EMBL" id="TKB43437.1"/>
    </source>
</evidence>
<feature type="transmembrane region" description="Helical" evidence="1">
    <location>
        <begin position="58"/>
        <end position="76"/>
    </location>
</feature>
<gene>
    <name evidence="3" type="ORF">E8M12_14920</name>
</gene>
<proteinExistence type="predicted"/>
<dbReference type="NCBIfam" id="NF047864">
    <property type="entry name" value="CBU_0592_membra"/>
    <property type="match status" value="1"/>
</dbReference>
<keyword evidence="1" id="KW-0472">Membrane</keyword>
<keyword evidence="1" id="KW-0812">Transmembrane</keyword>
<organism evidence="3 4">
    <name type="scientific">Thalassotalea mangrovi</name>
    <dbReference type="NCBI Taxonomy" id="2572245"/>
    <lineage>
        <taxon>Bacteria</taxon>
        <taxon>Pseudomonadati</taxon>
        <taxon>Pseudomonadota</taxon>
        <taxon>Gammaproteobacteria</taxon>
        <taxon>Alteromonadales</taxon>
        <taxon>Colwelliaceae</taxon>
        <taxon>Thalassotalea</taxon>
    </lineage>
</organism>
<dbReference type="Pfam" id="PF26604">
    <property type="entry name" value="CBU_0592"/>
    <property type="match status" value="1"/>
</dbReference>
<feature type="transmembrane region" description="Helical" evidence="1">
    <location>
        <begin position="6"/>
        <end position="25"/>
    </location>
</feature>
<feature type="domain" description="CBU-0592-like" evidence="2">
    <location>
        <begin position="7"/>
        <end position="82"/>
    </location>
</feature>
<evidence type="ECO:0000259" key="2">
    <source>
        <dbReference type="Pfam" id="PF26604"/>
    </source>
</evidence>
<keyword evidence="1" id="KW-1133">Transmembrane helix</keyword>
<sequence length="89" mass="9801">MSISLVADIIGMLGTAAVVLAFFLIQLEKINPKGLQYNLLNLVGAILLLISLCINFNLASFVIEIFWIAASLVGIVKYHQRRQLVTAEQ</sequence>
<accession>A0A4U1B204</accession>
<comment type="caution">
    <text evidence="3">The sequence shown here is derived from an EMBL/GenBank/DDBJ whole genome shotgun (WGS) entry which is preliminary data.</text>
</comment>
<dbReference type="AlphaFoldDB" id="A0A4U1B204"/>
<name>A0A4U1B204_9GAMM</name>
<dbReference type="EMBL" id="SWDB01000038">
    <property type="protein sequence ID" value="TKB43437.1"/>
    <property type="molecule type" value="Genomic_DNA"/>
</dbReference>
<evidence type="ECO:0000256" key="1">
    <source>
        <dbReference type="SAM" id="Phobius"/>
    </source>
</evidence>
<dbReference type="InterPro" id="IPR058058">
    <property type="entry name" value="CBU_0592-like"/>
</dbReference>
<dbReference type="OrthoDB" id="7273604at2"/>
<keyword evidence="4" id="KW-1185">Reference proteome</keyword>
<reference evidence="3 4" key="1">
    <citation type="submission" date="2019-04" db="EMBL/GenBank/DDBJ databases">
        <title>Thalassotalea guangxiensis sp. nov., isolated from sediment of the coastal wetland.</title>
        <authorList>
            <person name="Zheng S."/>
            <person name="Zhang D."/>
        </authorList>
    </citation>
    <scope>NUCLEOTIDE SEQUENCE [LARGE SCALE GENOMIC DNA]</scope>
    <source>
        <strain evidence="3 4">ZS-4</strain>
    </source>
</reference>
<dbReference type="Proteomes" id="UP000307999">
    <property type="component" value="Unassembled WGS sequence"/>
</dbReference>
<protein>
    <recommendedName>
        <fullName evidence="2">CBU-0592-like domain-containing protein</fullName>
    </recommendedName>
</protein>
<evidence type="ECO:0000313" key="4">
    <source>
        <dbReference type="Proteomes" id="UP000307999"/>
    </source>
</evidence>
<dbReference type="RefSeq" id="WP_136737065.1">
    <property type="nucleotide sequence ID" value="NZ_SWDB01000038.1"/>
</dbReference>